<name>A0A4Y8V8D6_9BACT</name>
<evidence type="ECO:0000313" key="2">
    <source>
        <dbReference type="Proteomes" id="UP000297872"/>
    </source>
</evidence>
<evidence type="ECO:0000313" key="1">
    <source>
        <dbReference type="EMBL" id="TFH76287.1"/>
    </source>
</evidence>
<dbReference type="OrthoDB" id="1036657at2"/>
<comment type="caution">
    <text evidence="1">The sequence shown here is derived from an EMBL/GenBank/DDBJ whole genome shotgun (WGS) entry which is preliminary data.</text>
</comment>
<sequence>MMALLCGLSFVASCGKKASPDSTPKEDTRAKKLLQGIWLNEDDEDVAFRVKGDTIYYPDSTSQPVYFCIYGDTLIMKGARDVKYPILKQAAHLFEFKSPSGDVIKLTKTSDKTYLKSFQQEKPIALNQNQLIKRDTIVSHGDNRYHLYVQVNPTTYKVFKSSMNDDGVQVDNVYFDNILKSATIIQYTIKGRFMSR</sequence>
<dbReference type="Proteomes" id="UP000297872">
    <property type="component" value="Unassembled WGS sequence"/>
</dbReference>
<proteinExistence type="predicted"/>
<dbReference type="AlphaFoldDB" id="A0A4Y8V8D6"/>
<reference evidence="1 2" key="1">
    <citation type="submission" date="2019-02" db="EMBL/GenBank/DDBJ databases">
        <title>Draft Genome Sequence of the Prevotella sp. BCRC 81118, Isolated from Human Feces.</title>
        <authorList>
            <person name="Huang C.-H."/>
        </authorList>
    </citation>
    <scope>NUCLEOTIDE SEQUENCE [LARGE SCALE GENOMIC DNA]</scope>
    <source>
        <strain evidence="1 2">BCRC 81118</strain>
    </source>
</reference>
<protein>
    <submittedName>
        <fullName evidence="1">DUF4738 domain-containing protein</fullName>
    </submittedName>
</protein>
<keyword evidence="2" id="KW-1185">Reference proteome</keyword>
<dbReference type="Pfam" id="PF15889">
    <property type="entry name" value="DUF4738"/>
    <property type="match status" value="1"/>
</dbReference>
<organism evidence="1 2">
    <name type="scientific">Segatella hominis</name>
    <dbReference type="NCBI Taxonomy" id="2518605"/>
    <lineage>
        <taxon>Bacteria</taxon>
        <taxon>Pseudomonadati</taxon>
        <taxon>Bacteroidota</taxon>
        <taxon>Bacteroidia</taxon>
        <taxon>Bacteroidales</taxon>
        <taxon>Prevotellaceae</taxon>
        <taxon>Segatella</taxon>
    </lineage>
</organism>
<dbReference type="InterPro" id="IPR031762">
    <property type="entry name" value="DUF4738"/>
</dbReference>
<gene>
    <name evidence="1" type="ORF">EXN75_14225</name>
</gene>
<dbReference type="EMBL" id="SGVY01000051">
    <property type="protein sequence ID" value="TFH76287.1"/>
    <property type="molecule type" value="Genomic_DNA"/>
</dbReference>
<accession>A0A4Y8V8D6</accession>
<dbReference type="Gene3D" id="2.40.128.510">
    <property type="entry name" value="Protein of unknown function DUF4738"/>
    <property type="match status" value="1"/>
</dbReference>